<comment type="subcellular location">
    <subcellularLocation>
        <location evidence="1">Endoplasmic reticulum membrane</location>
        <topology evidence="1">Single-pass type II membrane protein</topology>
    </subcellularLocation>
</comment>
<accession>A0A1E4TIT3</accession>
<dbReference type="GO" id="GO:0006487">
    <property type="term" value="P:protein N-linked glycosylation"/>
    <property type="evidence" value="ECO:0007669"/>
    <property type="project" value="UniProtKB-UniRule"/>
</dbReference>
<keyword evidence="1" id="KW-0378">Hydrolase</keyword>
<keyword evidence="1" id="KW-0326">Glycosidase</keyword>
<evidence type="ECO:0000259" key="2">
    <source>
        <dbReference type="Pfam" id="PF22422"/>
    </source>
</evidence>
<dbReference type="EMBL" id="KV453841">
    <property type="protein sequence ID" value="ODV91661.1"/>
    <property type="molecule type" value="Genomic_DNA"/>
</dbReference>
<comment type="catalytic activity">
    <reaction evidence="1">
        <text>N(4)-(alpha-D-Glc-(1-&gt;2)-alpha-D-Glc-(1-&gt;3)-alpha-D-Glc-(1-&gt;3)-alpha-D-Man-(1-&gt;2)-alpha-D-Man-(1-&gt;2)-alpha-D-Man-(1-&gt;3)-[alpha-D-Man-(1-&gt;2)-alpha-D-Man-(1-&gt;3)-[alpha-D-Man-(1-&gt;2)-alpha-D-Man-(1-&gt;6)]-alpha-D-Man-(1-&gt;6)]-beta-D-Man-(1-&gt;4)-beta-D-GlcNAc-(1-&gt;4)-beta-D-GlcNAc)-L-asparaginyl-[protein] + H2O = N(4)-(alpha-D-Glc-(1-&gt;3)-alpha-D-Glc-(1-&gt;3)-alpha-D-Man-(1-&gt;2)-alpha-D-Man-(1-&gt;2)-alpha-D-Man-(1-&gt;3)-[alpha-D-Man-(1-&gt;2)-alpha-D-Man-(1-&gt;3)-[alpha-D-Man-(1-&gt;2)-alpha-D-Man-(1-&gt;6)]-alpha-D-Man-(1-&gt;6)]-beta-D-Man-(1-&gt;4)-beta-D-GlcNAc-(1-&gt;4)-beta-D-GlcNAc)-L-asparaginyl-[protein] + beta-D-glucose</text>
        <dbReference type="Rhea" id="RHEA:55988"/>
        <dbReference type="Rhea" id="RHEA-COMP:12806"/>
        <dbReference type="Rhea" id="RHEA-COMP:14355"/>
        <dbReference type="ChEBI" id="CHEBI:15377"/>
        <dbReference type="ChEBI" id="CHEBI:15903"/>
        <dbReference type="ChEBI" id="CHEBI:59082"/>
        <dbReference type="ChEBI" id="CHEBI:132537"/>
        <dbReference type="EC" id="3.2.1.106"/>
    </reaction>
</comment>
<evidence type="ECO:0000256" key="1">
    <source>
        <dbReference type="RuleBase" id="RU369107"/>
    </source>
</evidence>
<dbReference type="Gene3D" id="1.50.10.10">
    <property type="match status" value="2"/>
</dbReference>
<dbReference type="Proteomes" id="UP000095023">
    <property type="component" value="Unassembled WGS sequence"/>
</dbReference>
<feature type="domain" description="Mannosylglycerate hydrolase MGH1-like glycoside hydrolase" evidence="2">
    <location>
        <begin position="458"/>
        <end position="564"/>
    </location>
</feature>
<proteinExistence type="inferred from homology"/>
<dbReference type="InterPro" id="IPR008928">
    <property type="entry name" value="6-hairpin_glycosidase_sf"/>
</dbReference>
<evidence type="ECO:0000313" key="3">
    <source>
        <dbReference type="EMBL" id="ODV91661.1"/>
    </source>
</evidence>
<keyword evidence="1" id="KW-0256">Endoplasmic reticulum</keyword>
<dbReference type="InterPro" id="IPR012341">
    <property type="entry name" value="6hp_glycosidase-like_sf"/>
</dbReference>
<dbReference type="GO" id="GO:0004573">
    <property type="term" value="F:Glc3Man9GlcNAc2 oligosaccharide glucosidase activity"/>
    <property type="evidence" value="ECO:0007669"/>
    <property type="project" value="UniProtKB-UniRule"/>
</dbReference>
<keyword evidence="1" id="KW-0325">Glycoprotein</keyword>
<comment type="similarity">
    <text evidence="1">Belongs to the glycosyl hydrolase 63 family.</text>
</comment>
<comment type="pathway">
    <text evidence="1">Glycan metabolism; N-glycan degradation.</text>
</comment>
<dbReference type="InterPro" id="IPR004888">
    <property type="entry name" value="Glycoside_hydrolase_63"/>
</dbReference>
<gene>
    <name evidence="3" type="ORF">CANCADRAFT_23132</name>
</gene>
<dbReference type="PANTHER" id="PTHR10412:SF10">
    <property type="entry name" value="GLYCOSYL HYDROLASE FAMILY 63 C-TERMINAL DOMAIN-CONTAINING PROTEIN"/>
    <property type="match status" value="1"/>
</dbReference>
<dbReference type="PANTHER" id="PTHR10412">
    <property type="entry name" value="MANNOSYL-OLIGOSACCHARIDE GLUCOSIDASE"/>
    <property type="match status" value="1"/>
</dbReference>
<dbReference type="OrthoDB" id="14419at2759"/>
<dbReference type="EC" id="3.2.1.106" evidence="1"/>
<dbReference type="AlphaFoldDB" id="A0A1E4TIT3"/>
<dbReference type="GO" id="GO:0005789">
    <property type="term" value="C:endoplasmic reticulum membrane"/>
    <property type="evidence" value="ECO:0007669"/>
    <property type="project" value="UniProtKB-SubCell"/>
</dbReference>
<keyword evidence="4" id="KW-1185">Reference proteome</keyword>
<dbReference type="Pfam" id="PF22422">
    <property type="entry name" value="MGH1-like_GH"/>
    <property type="match status" value="1"/>
</dbReference>
<comment type="function">
    <text evidence="1">Cleaves the distal alpha 1,2-linked glucose residue from the Glc(3)Man(9)GlcNAc(2) oligosaccharide precursor.</text>
</comment>
<protein>
    <recommendedName>
        <fullName evidence="1">Mannosyl-oligosaccharide glucosidase</fullName>
        <ecNumber evidence="1">3.2.1.106</ecNumber>
    </recommendedName>
    <alternativeName>
        <fullName evidence="1">Glucosidase I</fullName>
    </alternativeName>
</protein>
<dbReference type="SUPFAM" id="SSF48208">
    <property type="entry name" value="Six-hairpin glycosidases"/>
    <property type="match status" value="1"/>
</dbReference>
<organism evidence="3 4">
    <name type="scientific">Tortispora caseinolytica NRRL Y-17796</name>
    <dbReference type="NCBI Taxonomy" id="767744"/>
    <lineage>
        <taxon>Eukaryota</taxon>
        <taxon>Fungi</taxon>
        <taxon>Dikarya</taxon>
        <taxon>Ascomycota</taxon>
        <taxon>Saccharomycotina</taxon>
        <taxon>Trigonopsidomycetes</taxon>
        <taxon>Trigonopsidales</taxon>
        <taxon>Trigonopsidaceae</taxon>
        <taxon>Tortispora</taxon>
    </lineage>
</organism>
<sequence>MVLHFGTEYDTAEEQRLRQDTNKERYWKRWGPYLSERQWATVREDYSGNGDAWSDFPHEQARSRTYRWGEDGIAGVSDNHQIMCIAFAFWNGEDEILKERMYGLTGHQGNHGEDVKELYYYLDNTPTHSYMKMLYKYPQKKYPYQELIDKTAERSRLEPEFELIDTGLFDEDRYFDIYIEMAKNPENEEELYFRVTAHNRGPDPAPLHIIPHVWFRNTWSWGYEDRTEVPSIKLIDQQFTGMVYETHCNKHGYRYFRFDTSPNTTDDIEEDVAPVPLFTNNETNREKLFKQESDTPYTKDAFHRHIVDKEKGAINPENTGTKAAAWYSFVNDGGIPPGESAVVRFVFTNEKPICTEPGMEEVADAQTDEMIDERFNEAEEFYYHISPIIPNDDLRNIQRQALSGMLWTKQFYHFVWEEWAHGDPANPAPPEERSGIRNAHWKHLYLDDILSMPDKWEYPFFAAWDTAFHTIPLAMVDPEFAKKQLDLFTREWYMHPNGQIPAYEWNFSDVNPPVHAWAAFRVYKIERKMYGKTDVDFLERVFQKLLLNFTWWVNRKDAEGKNVFEGGFLGLDNIGVFNRSEPLPTGGTLEQADSTGWMAFYCLQMLNISLELANHRKSYEDIASKFFEHFLFIADAMTFRTGTKNQIMESSLWNEEDGFYYDCISWGEKNRIQLPVRSLVGLIPLYAVSTLEPEQLARFSSFNKRVQWFVNNRRKISSRNIASMEDRGKSERMLLALVSKERLVRVLQRLFDEDEFLSEFGIRSLSKYHEKNPYVWDANGDKHVVDYVPGDSNSGMFGGNSNWRGPIWFPTTFLIIESLQRFYLYYGDNLTIEYPKGSGEQKTLASLANMIQSRLISIFAKNEKGQRAYNGGNEKCNSDPNFSENIQFNEFFHADEGRGLGASHQLGWTGLIGKIIYDFSISLPQNAPRSKQKAAEFFFDDILYPPAEERKSRPLNHFRRRSSSARSGISLLNRTESSNKLREDLEKEAEYREKIIEALDNFYLRSKDDAEESYDL</sequence>
<evidence type="ECO:0000313" key="4">
    <source>
        <dbReference type="Proteomes" id="UP000095023"/>
    </source>
</evidence>
<reference evidence="4" key="1">
    <citation type="submission" date="2016-02" db="EMBL/GenBank/DDBJ databases">
        <title>Comparative genomics of biotechnologically important yeasts.</title>
        <authorList>
            <consortium name="DOE Joint Genome Institute"/>
            <person name="Riley R."/>
            <person name="Haridas S."/>
            <person name="Wolfe K.H."/>
            <person name="Lopes M.R."/>
            <person name="Hittinger C.T."/>
            <person name="Goker M."/>
            <person name="Salamov A."/>
            <person name="Wisecaver J."/>
            <person name="Long T.M."/>
            <person name="Aerts A.L."/>
            <person name="Barry K."/>
            <person name="Choi C."/>
            <person name="Clum A."/>
            <person name="Coughlan A.Y."/>
            <person name="Deshpande S."/>
            <person name="Douglass A.P."/>
            <person name="Hanson S.J."/>
            <person name="Klenk H.-P."/>
            <person name="Labutti K."/>
            <person name="Lapidus A."/>
            <person name="Lindquist E."/>
            <person name="Lipzen A."/>
            <person name="Meier-Kolthoff J.P."/>
            <person name="Ohm R.A."/>
            <person name="Otillar R.P."/>
            <person name="Pangilinan J."/>
            <person name="Peng Y."/>
            <person name="Rokas A."/>
            <person name="Rosa C.A."/>
            <person name="Scheuner C."/>
            <person name="Sibirny A.A."/>
            <person name="Slot J.C."/>
            <person name="Stielow J.B."/>
            <person name="Sun H."/>
            <person name="Kurtzman C.P."/>
            <person name="Blackwell M."/>
            <person name="Jeffries T.W."/>
            <person name="Grigoriev I.V."/>
        </authorList>
    </citation>
    <scope>NUCLEOTIDE SEQUENCE [LARGE SCALE GENOMIC DNA]</scope>
    <source>
        <strain evidence="4">NRRL Y-17796</strain>
    </source>
</reference>
<name>A0A1E4TIT3_9ASCO</name>
<dbReference type="GO" id="GO:0009311">
    <property type="term" value="P:oligosaccharide metabolic process"/>
    <property type="evidence" value="ECO:0007669"/>
    <property type="project" value="UniProtKB-UniRule"/>
</dbReference>
<dbReference type="InterPro" id="IPR054491">
    <property type="entry name" value="MGH1-like_GH"/>
</dbReference>